<dbReference type="PRINTS" id="PR00249">
    <property type="entry name" value="GPCRSECRETIN"/>
</dbReference>
<feature type="transmembrane region" description="Helical" evidence="14">
    <location>
        <begin position="952"/>
        <end position="975"/>
    </location>
</feature>
<name>A0A8B6BMQ9_MYTGA</name>
<protein>
    <submittedName>
        <fullName evidence="18">G protein-coupled receptor 133</fullName>
    </submittedName>
</protein>
<feature type="domain" description="GAIN-B" evidence="15">
    <location>
        <begin position="559"/>
        <end position="729"/>
    </location>
</feature>
<evidence type="ECO:0000313" key="19">
    <source>
        <dbReference type="Proteomes" id="UP000596742"/>
    </source>
</evidence>
<feature type="region of interest" description="Disordered" evidence="13">
    <location>
        <begin position="156"/>
        <end position="178"/>
    </location>
</feature>
<comment type="similarity">
    <text evidence="2">Belongs to the G-protein coupled receptor 2 family. Adhesion G-protein coupled receptor (ADGR) subfamily.</text>
</comment>
<dbReference type="Proteomes" id="UP000596742">
    <property type="component" value="Unassembled WGS sequence"/>
</dbReference>
<dbReference type="GO" id="GO:0007166">
    <property type="term" value="P:cell surface receptor signaling pathway"/>
    <property type="evidence" value="ECO:0007669"/>
    <property type="project" value="InterPro"/>
</dbReference>
<keyword evidence="3 14" id="KW-0812">Transmembrane</keyword>
<keyword evidence="19" id="KW-1185">Reference proteome</keyword>
<feature type="transmembrane region" description="Helical" evidence="14">
    <location>
        <begin position="923"/>
        <end position="946"/>
    </location>
</feature>
<feature type="domain" description="G-protein coupled receptors family 2 profile 2" evidence="17">
    <location>
        <begin position="736"/>
        <end position="976"/>
    </location>
</feature>
<evidence type="ECO:0000256" key="11">
    <source>
        <dbReference type="ARBA" id="ARBA00023180"/>
    </source>
</evidence>
<dbReference type="PANTHER" id="PTHR12011:SF347">
    <property type="entry name" value="FI21270P1-RELATED"/>
    <property type="match status" value="1"/>
</dbReference>
<keyword evidence="6 14" id="KW-1133">Transmembrane helix</keyword>
<dbReference type="SUPFAM" id="SSF111418">
    <property type="entry name" value="Hormone receptor domain"/>
    <property type="match status" value="1"/>
</dbReference>
<feature type="transmembrane region" description="Helical" evidence="14">
    <location>
        <begin position="803"/>
        <end position="826"/>
    </location>
</feature>
<keyword evidence="10 18" id="KW-0675">Receptor</keyword>
<feature type="transmembrane region" description="Helical" evidence="14">
    <location>
        <begin position="773"/>
        <end position="791"/>
    </location>
</feature>
<comment type="caution">
    <text evidence="18">The sequence shown here is derived from an EMBL/GenBank/DDBJ whole genome shotgun (WGS) entry which is preliminary data.</text>
</comment>
<dbReference type="Pfam" id="PF02793">
    <property type="entry name" value="HRM"/>
    <property type="match status" value="1"/>
</dbReference>
<evidence type="ECO:0000256" key="8">
    <source>
        <dbReference type="ARBA" id="ARBA00023136"/>
    </source>
</evidence>
<evidence type="ECO:0000256" key="4">
    <source>
        <dbReference type="ARBA" id="ARBA00022729"/>
    </source>
</evidence>
<evidence type="ECO:0000259" key="17">
    <source>
        <dbReference type="PROSITE" id="PS50261"/>
    </source>
</evidence>
<dbReference type="Gene3D" id="1.20.1070.10">
    <property type="entry name" value="Rhodopsin 7-helix transmembrane proteins"/>
    <property type="match status" value="1"/>
</dbReference>
<dbReference type="SMART" id="SM00303">
    <property type="entry name" value="GPS"/>
    <property type="match status" value="1"/>
</dbReference>
<dbReference type="PROSITE" id="PS00650">
    <property type="entry name" value="G_PROTEIN_RECEP_F2_2"/>
    <property type="match status" value="1"/>
</dbReference>
<feature type="region of interest" description="Disordered" evidence="13">
    <location>
        <begin position="215"/>
        <end position="238"/>
    </location>
</feature>
<keyword evidence="9" id="KW-1015">Disulfide bond</keyword>
<dbReference type="InterPro" id="IPR036445">
    <property type="entry name" value="GPCR_2_extracell_dom_sf"/>
</dbReference>
<dbReference type="PRINTS" id="PR01694">
    <property type="entry name" value="BAIPRECURSOR"/>
</dbReference>
<evidence type="ECO:0000256" key="13">
    <source>
        <dbReference type="SAM" id="MobiDB-lite"/>
    </source>
</evidence>
<evidence type="ECO:0000256" key="10">
    <source>
        <dbReference type="ARBA" id="ARBA00023170"/>
    </source>
</evidence>
<keyword evidence="8 14" id="KW-0472">Membrane</keyword>
<dbReference type="CDD" id="cd15040">
    <property type="entry name" value="7tmB2_Adhesion"/>
    <property type="match status" value="1"/>
</dbReference>
<dbReference type="InterPro" id="IPR057244">
    <property type="entry name" value="GAIN_B"/>
</dbReference>
<feature type="compositionally biased region" description="Polar residues" evidence="13">
    <location>
        <begin position="215"/>
        <end position="232"/>
    </location>
</feature>
<dbReference type="Pfam" id="PF00002">
    <property type="entry name" value="7tm_2"/>
    <property type="match status" value="1"/>
</dbReference>
<dbReference type="InterPro" id="IPR017981">
    <property type="entry name" value="GPCR_2-like_7TM"/>
</dbReference>
<evidence type="ECO:0000256" key="14">
    <source>
        <dbReference type="SAM" id="Phobius"/>
    </source>
</evidence>
<proteinExistence type="inferred from homology"/>
<dbReference type="AlphaFoldDB" id="A0A8B6BMQ9"/>
<dbReference type="OrthoDB" id="10052455at2759"/>
<dbReference type="InterPro" id="IPR008077">
    <property type="entry name" value="GPCR_2_brain_angio_inhib"/>
</dbReference>
<keyword evidence="12" id="KW-0807">Transducer</keyword>
<evidence type="ECO:0000256" key="9">
    <source>
        <dbReference type="ARBA" id="ARBA00023157"/>
    </source>
</evidence>
<dbReference type="PROSITE" id="PS50227">
    <property type="entry name" value="G_PROTEIN_RECEP_F2_3"/>
    <property type="match status" value="1"/>
</dbReference>
<dbReference type="SMART" id="SM00008">
    <property type="entry name" value="HormR"/>
    <property type="match status" value="1"/>
</dbReference>
<feature type="compositionally biased region" description="Polar residues" evidence="13">
    <location>
        <begin position="156"/>
        <end position="172"/>
    </location>
</feature>
<dbReference type="PROSITE" id="PS50221">
    <property type="entry name" value="GAIN_B"/>
    <property type="match status" value="1"/>
</dbReference>
<keyword evidence="11" id="KW-0325">Glycoprotein</keyword>
<keyword evidence="7" id="KW-0297">G-protein coupled receptor</keyword>
<dbReference type="InterPro" id="IPR046338">
    <property type="entry name" value="GAIN_dom_sf"/>
</dbReference>
<evidence type="ECO:0000256" key="5">
    <source>
        <dbReference type="ARBA" id="ARBA00022737"/>
    </source>
</evidence>
<keyword evidence="4" id="KW-0732">Signal</keyword>
<evidence type="ECO:0000256" key="6">
    <source>
        <dbReference type="ARBA" id="ARBA00022989"/>
    </source>
</evidence>
<accession>A0A8B6BMQ9</accession>
<reference evidence="18" key="1">
    <citation type="submission" date="2018-11" db="EMBL/GenBank/DDBJ databases">
        <authorList>
            <person name="Alioto T."/>
            <person name="Alioto T."/>
        </authorList>
    </citation>
    <scope>NUCLEOTIDE SEQUENCE</scope>
</reference>
<keyword evidence="5" id="KW-0677">Repeat</keyword>
<gene>
    <name evidence="18" type="ORF">MGAL_10B001066</name>
</gene>
<organism evidence="18 19">
    <name type="scientific">Mytilus galloprovincialis</name>
    <name type="common">Mediterranean mussel</name>
    <dbReference type="NCBI Taxonomy" id="29158"/>
    <lineage>
        <taxon>Eukaryota</taxon>
        <taxon>Metazoa</taxon>
        <taxon>Spiralia</taxon>
        <taxon>Lophotrochozoa</taxon>
        <taxon>Mollusca</taxon>
        <taxon>Bivalvia</taxon>
        <taxon>Autobranchia</taxon>
        <taxon>Pteriomorphia</taxon>
        <taxon>Mytilida</taxon>
        <taxon>Mytiloidea</taxon>
        <taxon>Mytilidae</taxon>
        <taxon>Mytilinae</taxon>
        <taxon>Mytilus</taxon>
    </lineage>
</organism>
<evidence type="ECO:0000256" key="1">
    <source>
        <dbReference type="ARBA" id="ARBA00004141"/>
    </source>
</evidence>
<dbReference type="PANTHER" id="PTHR12011">
    <property type="entry name" value="ADHESION G-PROTEIN COUPLED RECEPTOR"/>
    <property type="match status" value="1"/>
</dbReference>
<sequence>MRDWTCINSLNISNTQTLVVFKSDTSFSSGPSSGNRRLYLCMKLTKVTNDLYYFHLLSDIETSVFPNERVFISEASNSPANDAPMCSTFCQYTDLLNIRTLRRPGTNDDLPNDAALCEPCDSACVVESTEFSGTAPKQTTPAELYRTTIMTTESTLESVKTPTSSSTYFTESTKFERTAPTRTTPLESTEFSGTAPTRTTSAELYRTTIMTTESTLESVKTPTASSTNFTESTKFERTAPTRTTPLDASCVLPADLMNAAWEYNYTDVASNSEQSTTLNIGTTTLQNSVINLNVFGTAIRDWTCINSLPISNTQTLVVFKSDISFTSGPSSGNRRLYLCMKFTKVTNDLYYFHLLSDIDTSVFPNERVFISEAGNQPANEAPMCSTFCQYTDSLKIRTLKRPDSINRCVDNMDRFGTKWNRTAENTLVTVSCIGNYTGTVTRNCSSGGMWNEPDYTQCISESIKNIKTQLDKILAGDSEFPLLSTILDNLENVTSANNELRTGDLVTASALLEDIAKYVTNHTDKISVDQLEGESGITTVVKAVTDYNSVFHNVLDGEFSMFVNNENIVIEVGKTSSAEIIVPDRLQTNDSWVIDSGTEMKLKKNMCSDLTGYSCTFYRNISSLFPKNLLLNREVLQYDGVYDVNSIIADVSIEADSCSDYSVDLRFGHVLGNHSRPVCGFWEFNASNTVNGAWSSFGSLVVESTDSYTLCEYNHTTNFAILMSPERTPSPHNFPLSLISAIGCGISILFLFITIVVHLVLWRYVRTDRSKTLMNLCVALILSYAIFLAGITRTENKAVCTAIAVALHYMFLTDFALMLAEGILIARMVIIVFPAKSIVHWLLPACWVVPGIIVGISAGVTKLNGYGNEKFCWLTLDSNLIWAFIGPAFIVILINLVIIVLTVHKMMTTKGLARKTLEEKSRIGIESICVILPLFGITWVLGAFSVNEDLVMFQYLFAIFNSLQGLFICLFHCFFNKQVKQGYYHFQRRPKANRSNIVVSTDTSNYVSTKISRLTKNIIVRSTNMVKEITKIW</sequence>
<evidence type="ECO:0000256" key="12">
    <source>
        <dbReference type="ARBA" id="ARBA00023224"/>
    </source>
</evidence>
<evidence type="ECO:0000256" key="3">
    <source>
        <dbReference type="ARBA" id="ARBA00022692"/>
    </source>
</evidence>
<dbReference type="Pfam" id="PF01825">
    <property type="entry name" value="GPS"/>
    <property type="match status" value="1"/>
</dbReference>
<dbReference type="GO" id="GO:0004930">
    <property type="term" value="F:G protein-coupled receptor activity"/>
    <property type="evidence" value="ECO:0007669"/>
    <property type="project" value="UniProtKB-KW"/>
</dbReference>
<dbReference type="InterPro" id="IPR000203">
    <property type="entry name" value="GPS"/>
</dbReference>
<feature type="transmembrane region" description="Helical" evidence="14">
    <location>
        <begin position="734"/>
        <end position="761"/>
    </location>
</feature>
<feature type="transmembrane region" description="Helical" evidence="14">
    <location>
        <begin position="838"/>
        <end position="860"/>
    </location>
</feature>
<evidence type="ECO:0000256" key="7">
    <source>
        <dbReference type="ARBA" id="ARBA00023040"/>
    </source>
</evidence>
<comment type="subcellular location">
    <subcellularLocation>
        <location evidence="1">Membrane</location>
        <topology evidence="1">Multi-pass membrane protein</topology>
    </subcellularLocation>
</comment>
<dbReference type="InterPro" id="IPR017983">
    <property type="entry name" value="GPCR_2_secretin-like_CS"/>
</dbReference>
<dbReference type="FunFam" id="1.20.1070.10:FF:000058">
    <property type="entry name" value="Adhesion G protein-coupled receptor F5"/>
    <property type="match status" value="1"/>
</dbReference>
<dbReference type="InterPro" id="IPR001879">
    <property type="entry name" value="GPCR_2_extracellular_dom"/>
</dbReference>
<feature type="domain" description="G-protein coupled receptors family 2 profile 1" evidence="16">
    <location>
        <begin position="383"/>
        <end position="462"/>
    </location>
</feature>
<dbReference type="Gene3D" id="2.60.220.50">
    <property type="match status" value="1"/>
</dbReference>
<evidence type="ECO:0000259" key="16">
    <source>
        <dbReference type="PROSITE" id="PS50227"/>
    </source>
</evidence>
<evidence type="ECO:0000313" key="18">
    <source>
        <dbReference type="EMBL" id="VDH92800.1"/>
    </source>
</evidence>
<dbReference type="Gene3D" id="4.10.1240.10">
    <property type="entry name" value="GPCR, family 2, extracellular hormone receptor domain"/>
    <property type="match status" value="1"/>
</dbReference>
<evidence type="ECO:0000259" key="15">
    <source>
        <dbReference type="PROSITE" id="PS50221"/>
    </source>
</evidence>
<evidence type="ECO:0000256" key="2">
    <source>
        <dbReference type="ARBA" id="ARBA00007343"/>
    </source>
</evidence>
<dbReference type="InterPro" id="IPR000832">
    <property type="entry name" value="GPCR_2_secretin-like"/>
</dbReference>
<dbReference type="GO" id="GO:0005886">
    <property type="term" value="C:plasma membrane"/>
    <property type="evidence" value="ECO:0007669"/>
    <property type="project" value="TreeGrafter"/>
</dbReference>
<feature type="transmembrane region" description="Helical" evidence="14">
    <location>
        <begin position="880"/>
        <end position="903"/>
    </location>
</feature>
<dbReference type="EMBL" id="UYJE01000383">
    <property type="protein sequence ID" value="VDH92800.1"/>
    <property type="molecule type" value="Genomic_DNA"/>
</dbReference>
<dbReference type="PROSITE" id="PS50261">
    <property type="entry name" value="G_PROTEIN_RECEP_F2_4"/>
    <property type="match status" value="1"/>
</dbReference>